<feature type="transmembrane region" description="Helical" evidence="6">
    <location>
        <begin position="429"/>
        <end position="448"/>
    </location>
</feature>
<dbReference type="AlphaFoldDB" id="A0A2S6N4F2"/>
<evidence type="ECO:0000256" key="1">
    <source>
        <dbReference type="ARBA" id="ARBA00004141"/>
    </source>
</evidence>
<feature type="transmembrane region" description="Helical" evidence="6">
    <location>
        <begin position="106"/>
        <end position="130"/>
    </location>
</feature>
<evidence type="ECO:0000256" key="4">
    <source>
        <dbReference type="ARBA" id="ARBA00022989"/>
    </source>
</evidence>
<dbReference type="GO" id="GO:0016020">
    <property type="term" value="C:membrane"/>
    <property type="evidence" value="ECO:0007669"/>
    <property type="project" value="UniProtKB-SubCell"/>
</dbReference>
<evidence type="ECO:0000256" key="2">
    <source>
        <dbReference type="ARBA" id="ARBA00022448"/>
    </source>
</evidence>
<evidence type="ECO:0000256" key="3">
    <source>
        <dbReference type="ARBA" id="ARBA00022692"/>
    </source>
</evidence>
<dbReference type="GO" id="GO:0015171">
    <property type="term" value="F:amino acid transmembrane transporter activity"/>
    <property type="evidence" value="ECO:0007669"/>
    <property type="project" value="TreeGrafter"/>
</dbReference>
<feature type="transmembrane region" description="Helical" evidence="6">
    <location>
        <begin position="274"/>
        <end position="298"/>
    </location>
</feature>
<accession>A0A2S6N4F2</accession>
<feature type="transmembrane region" description="Helical" evidence="6">
    <location>
        <begin position="397"/>
        <end position="417"/>
    </location>
</feature>
<dbReference type="PANTHER" id="PTHR43243">
    <property type="entry name" value="INNER MEMBRANE TRANSPORTER YGJI-RELATED"/>
    <property type="match status" value="1"/>
</dbReference>
<feature type="transmembrane region" description="Helical" evidence="6">
    <location>
        <begin position="454"/>
        <end position="472"/>
    </location>
</feature>
<gene>
    <name evidence="7" type="ORF">CCS01_21360</name>
</gene>
<reference evidence="7 8" key="1">
    <citation type="journal article" date="2018" name="Arch. Microbiol.">
        <title>New insights into the metabolic potential of the phototrophic purple bacterium Rhodopila globiformis DSM 161(T) from its draft genome sequence and evidence for a vanadium-dependent nitrogenase.</title>
        <authorList>
            <person name="Imhoff J.F."/>
            <person name="Rahn T."/>
            <person name="Kunzel S."/>
            <person name="Neulinger S.C."/>
        </authorList>
    </citation>
    <scope>NUCLEOTIDE SEQUENCE [LARGE SCALE GENOMIC DNA]</scope>
    <source>
        <strain evidence="7 8">DSM 161</strain>
    </source>
</reference>
<feature type="transmembrane region" description="Helical" evidence="6">
    <location>
        <begin position="35"/>
        <end position="57"/>
    </location>
</feature>
<feature type="transmembrane region" description="Helical" evidence="6">
    <location>
        <begin position="237"/>
        <end position="262"/>
    </location>
</feature>
<dbReference type="EMBL" id="NHRY01000226">
    <property type="protein sequence ID" value="PPQ29494.1"/>
    <property type="molecule type" value="Genomic_DNA"/>
</dbReference>
<dbReference type="PANTHER" id="PTHR43243:SF4">
    <property type="entry name" value="CATIONIC AMINO ACID TRANSPORTER 4"/>
    <property type="match status" value="1"/>
</dbReference>
<feature type="transmembrane region" description="Helical" evidence="6">
    <location>
        <begin position="63"/>
        <end position="85"/>
    </location>
</feature>
<evidence type="ECO:0000313" key="7">
    <source>
        <dbReference type="EMBL" id="PPQ29494.1"/>
    </source>
</evidence>
<organism evidence="7 8">
    <name type="scientific">Rhodopila globiformis</name>
    <name type="common">Rhodopseudomonas globiformis</name>
    <dbReference type="NCBI Taxonomy" id="1071"/>
    <lineage>
        <taxon>Bacteria</taxon>
        <taxon>Pseudomonadati</taxon>
        <taxon>Pseudomonadota</taxon>
        <taxon>Alphaproteobacteria</taxon>
        <taxon>Acetobacterales</taxon>
        <taxon>Acetobacteraceae</taxon>
        <taxon>Rhodopila</taxon>
    </lineage>
</organism>
<dbReference type="Gene3D" id="1.20.1740.10">
    <property type="entry name" value="Amino acid/polyamine transporter I"/>
    <property type="match status" value="1"/>
</dbReference>
<dbReference type="InterPro" id="IPR002293">
    <property type="entry name" value="AA/rel_permease1"/>
</dbReference>
<dbReference type="Pfam" id="PF13520">
    <property type="entry name" value="AA_permease_2"/>
    <property type="match status" value="1"/>
</dbReference>
<keyword evidence="3 6" id="KW-0812">Transmembrane</keyword>
<dbReference type="Proteomes" id="UP000239724">
    <property type="component" value="Unassembled WGS sequence"/>
</dbReference>
<feature type="transmembrane region" description="Helical" evidence="6">
    <location>
        <begin position="372"/>
        <end position="391"/>
    </location>
</feature>
<keyword evidence="4 6" id="KW-1133">Transmembrane helix</keyword>
<comment type="caution">
    <text evidence="7">The sequence shown here is derived from an EMBL/GenBank/DDBJ whole genome shotgun (WGS) entry which is preliminary data.</text>
</comment>
<dbReference type="RefSeq" id="WP_104520848.1">
    <property type="nucleotide sequence ID" value="NZ_NHRY01000226.1"/>
</dbReference>
<sequence length="489" mass="51725">MPQTGLMMRKSFEAIMRTGDAHGHQMVKTLGPVSITSMGIGAIIGAGIFVLTGTAAAKFAGPAIMLSFVLGGVACTFVGLCYSELAAMIPVAGSTYSYTYATLGEIFAWIIGWDLILEYAMGAATVAVGWSGYVTSLLHNFGIAIPGTLAAAPGTVIKLADGTQTTAILNLPAVVIVAALTTLLVLGTRESSRLNNVMVAVKLTVVVAFIALGAGYVNTAHWHPLIPANTGTFGEYGYSGILRGAGVVFFAFIGFDAVSTAAQEARHPQRDMPIGILGSLVICTLLYIAVAAVLTGLVPYTALNVPDPIARGVDVIGLPWFSVLIKFGALTGLTTVILVMLYGQSRIFYTMAYDGLLPQFFNRIHPTYRTPYLSQILIGTVVAVVAALVPIGILGELVSIGTLFAFVLVCGAVIYLRRSDADVFRPFRAPGVPVVPILGILFCLVLMAGLPEDTWLRLVVWLVVGMVIYFGYGIRHSTLRRSGVKGRGR</sequence>
<keyword evidence="8" id="KW-1185">Reference proteome</keyword>
<keyword evidence="5 6" id="KW-0472">Membrane</keyword>
<evidence type="ECO:0000256" key="6">
    <source>
        <dbReference type="SAM" id="Phobius"/>
    </source>
</evidence>
<name>A0A2S6N4F2_RHOGL</name>
<proteinExistence type="predicted"/>
<evidence type="ECO:0000256" key="5">
    <source>
        <dbReference type="ARBA" id="ARBA00023136"/>
    </source>
</evidence>
<dbReference type="PIRSF" id="PIRSF006060">
    <property type="entry name" value="AA_transporter"/>
    <property type="match status" value="1"/>
</dbReference>
<evidence type="ECO:0000313" key="8">
    <source>
        <dbReference type="Proteomes" id="UP000239724"/>
    </source>
</evidence>
<protein>
    <submittedName>
        <fullName evidence="7">Amino acid permease</fullName>
    </submittedName>
</protein>
<feature type="transmembrane region" description="Helical" evidence="6">
    <location>
        <begin position="199"/>
        <end position="217"/>
    </location>
</feature>
<feature type="transmembrane region" description="Helical" evidence="6">
    <location>
        <begin position="318"/>
        <end position="342"/>
    </location>
</feature>
<feature type="transmembrane region" description="Helical" evidence="6">
    <location>
        <begin position="167"/>
        <end position="187"/>
    </location>
</feature>
<comment type="subcellular location">
    <subcellularLocation>
        <location evidence="1">Membrane</location>
        <topology evidence="1">Multi-pass membrane protein</topology>
    </subcellularLocation>
</comment>
<keyword evidence="2" id="KW-0813">Transport</keyword>
<dbReference type="OrthoDB" id="9804700at2"/>